<comment type="similarity">
    <text evidence="13">Belongs to the DsbB family. DsbI subfamily.</text>
</comment>
<evidence type="ECO:0000256" key="3">
    <source>
        <dbReference type="ARBA" id="ARBA00022475"/>
    </source>
</evidence>
<feature type="transmembrane region" description="Helical" evidence="16">
    <location>
        <begin position="6"/>
        <end position="25"/>
    </location>
</feature>
<dbReference type="STRING" id="556267.HWAG_00791"/>
<dbReference type="EMBL" id="MBPK01000011">
    <property type="protein sequence ID" value="PKT81947.1"/>
    <property type="molecule type" value="Genomic_DNA"/>
</dbReference>
<dbReference type="SUPFAM" id="SSF158442">
    <property type="entry name" value="DsbB-like"/>
    <property type="match status" value="1"/>
</dbReference>
<keyword evidence="9 16" id="KW-0472">Membrane</keyword>
<keyword evidence="4" id="KW-0997">Cell inner membrane</keyword>
<keyword evidence="7 16" id="KW-1133">Transmembrane helix</keyword>
<organism evidence="17 18">
    <name type="scientific">Helicobacter winghamensis</name>
    <dbReference type="NCBI Taxonomy" id="157268"/>
    <lineage>
        <taxon>Bacteria</taxon>
        <taxon>Pseudomonadati</taxon>
        <taxon>Campylobacterota</taxon>
        <taxon>Epsilonproteobacteria</taxon>
        <taxon>Campylobacterales</taxon>
        <taxon>Helicobacteraceae</taxon>
        <taxon>Helicobacter</taxon>
    </lineage>
</organism>
<evidence type="ECO:0000256" key="16">
    <source>
        <dbReference type="SAM" id="Phobius"/>
    </source>
</evidence>
<dbReference type="Proteomes" id="UP000233350">
    <property type="component" value="Unassembled WGS sequence"/>
</dbReference>
<comment type="subunit">
    <text evidence="14">Interacts with DsbL.</text>
</comment>
<feature type="transmembrane region" description="Helical" evidence="16">
    <location>
        <begin position="62"/>
        <end position="82"/>
    </location>
</feature>
<dbReference type="GO" id="GO:0006457">
    <property type="term" value="P:protein folding"/>
    <property type="evidence" value="ECO:0007669"/>
    <property type="project" value="InterPro"/>
</dbReference>
<evidence type="ECO:0000256" key="9">
    <source>
        <dbReference type="ARBA" id="ARBA00023136"/>
    </source>
</evidence>
<keyword evidence="18" id="KW-1185">Reference proteome</keyword>
<dbReference type="RefSeq" id="WP_006802485.1">
    <property type="nucleotide sequence ID" value="NZ_CABKOI010000020.1"/>
</dbReference>
<dbReference type="Pfam" id="PF02600">
    <property type="entry name" value="DsbB"/>
    <property type="match status" value="1"/>
</dbReference>
<dbReference type="GO" id="GO:0015035">
    <property type="term" value="F:protein-disulfide reductase activity"/>
    <property type="evidence" value="ECO:0007669"/>
    <property type="project" value="InterPro"/>
</dbReference>
<evidence type="ECO:0000313" key="18">
    <source>
        <dbReference type="Proteomes" id="UP000233350"/>
    </source>
</evidence>
<accession>A0A2N3PKL6</accession>
<dbReference type="InterPro" id="IPR023380">
    <property type="entry name" value="DsbB-like_sf"/>
</dbReference>
<dbReference type="InterPro" id="IPR050183">
    <property type="entry name" value="DsbB"/>
</dbReference>
<evidence type="ECO:0000256" key="11">
    <source>
        <dbReference type="ARBA" id="ARBA00023284"/>
    </source>
</evidence>
<evidence type="ECO:0000256" key="6">
    <source>
        <dbReference type="ARBA" id="ARBA00022982"/>
    </source>
</evidence>
<comment type="subcellular location">
    <subcellularLocation>
        <location evidence="1">Cell inner membrane</location>
        <topology evidence="1">Multi-pass membrane protein</topology>
    </subcellularLocation>
</comment>
<evidence type="ECO:0000256" key="15">
    <source>
        <dbReference type="ARBA" id="ARBA00039389"/>
    </source>
</evidence>
<keyword evidence="11" id="KW-0676">Redox-active center</keyword>
<gene>
    <name evidence="17" type="ORF">BCM31_01845</name>
</gene>
<comment type="function">
    <text evidence="12">Required for disulfide bond formation in some proteins. Part of a redox system composed of DsbI and DsbL that mediates formation of an essential disulfide bond in AssT.</text>
</comment>
<comment type="caution">
    <text evidence="17">The sequence shown here is derived from an EMBL/GenBank/DDBJ whole genome shotgun (WGS) entry which is preliminary data.</text>
</comment>
<dbReference type="OrthoDB" id="5393791at2"/>
<dbReference type="GeneID" id="97290034"/>
<keyword evidence="3" id="KW-1003">Cell membrane</keyword>
<reference evidence="17 18" key="1">
    <citation type="submission" date="2016-07" db="EMBL/GenBank/DDBJ databases">
        <title>Detection of Helicobacter winghamensis from caecal content of red fox (Vulpes vulpes).</title>
        <authorList>
            <person name="Zanoni R.G."/>
            <person name="Florio D."/>
            <person name="Caffara M."/>
            <person name="Renzi M."/>
            <person name="Parisi A."/>
            <person name="Pasquali F."/>
            <person name="Manfreda G."/>
        </authorList>
    </citation>
    <scope>NUCLEOTIDE SEQUENCE [LARGE SCALE GENOMIC DNA]</scope>
    <source>
        <strain evidence="17 18">295_13</strain>
    </source>
</reference>
<evidence type="ECO:0000256" key="8">
    <source>
        <dbReference type="ARBA" id="ARBA00023002"/>
    </source>
</evidence>
<feature type="transmembrane region" description="Helical" evidence="16">
    <location>
        <begin position="37"/>
        <end position="56"/>
    </location>
</feature>
<proteinExistence type="inferred from homology"/>
<keyword evidence="6" id="KW-0249">Electron transport</keyword>
<feature type="transmembrane region" description="Helical" evidence="16">
    <location>
        <begin position="168"/>
        <end position="192"/>
    </location>
</feature>
<evidence type="ECO:0000313" key="17">
    <source>
        <dbReference type="EMBL" id="PKT81947.1"/>
    </source>
</evidence>
<evidence type="ECO:0000256" key="13">
    <source>
        <dbReference type="ARBA" id="ARBA00038060"/>
    </source>
</evidence>
<evidence type="ECO:0000256" key="7">
    <source>
        <dbReference type="ARBA" id="ARBA00022989"/>
    </source>
</evidence>
<evidence type="ECO:0000256" key="1">
    <source>
        <dbReference type="ARBA" id="ARBA00004429"/>
    </source>
</evidence>
<evidence type="ECO:0000256" key="5">
    <source>
        <dbReference type="ARBA" id="ARBA00022692"/>
    </source>
</evidence>
<dbReference type="Gene3D" id="1.20.1550.10">
    <property type="entry name" value="DsbB-like"/>
    <property type="match status" value="1"/>
</dbReference>
<evidence type="ECO:0000256" key="14">
    <source>
        <dbReference type="ARBA" id="ARBA00038526"/>
    </source>
</evidence>
<evidence type="ECO:0000256" key="12">
    <source>
        <dbReference type="ARBA" id="ARBA00037310"/>
    </source>
</evidence>
<keyword evidence="5 16" id="KW-0812">Transmembrane</keyword>
<dbReference type="AlphaFoldDB" id="A0A2N3PKL6"/>
<evidence type="ECO:0000256" key="10">
    <source>
        <dbReference type="ARBA" id="ARBA00023157"/>
    </source>
</evidence>
<keyword evidence="8" id="KW-0560">Oxidoreductase</keyword>
<keyword evidence="10" id="KW-1015">Disulfide bond</keyword>
<evidence type="ECO:0000256" key="2">
    <source>
        <dbReference type="ARBA" id="ARBA00022448"/>
    </source>
</evidence>
<keyword evidence="2" id="KW-0813">Transport</keyword>
<protein>
    <recommendedName>
        <fullName evidence="15">Putative protein-disulfide oxidoreductase DsbI</fullName>
    </recommendedName>
</protein>
<dbReference type="PANTHER" id="PTHR36570:SF1">
    <property type="entry name" value="PROTEIN-DISULFIDE OXIDOREDUCTASE DSBI"/>
    <property type="match status" value="1"/>
</dbReference>
<sequence>MIQNKFWFFLGILAFLFVAFSHFVLQKYLMLQPCEQCVYIRYAFVVLGFGCLLAMFCVLRYVGIAFCVYGLINGILAAFRLIGIQNALESETFIFGLKGCSLNPKFDFNLPLDTWLPSLFAPSGFCGVDFPVLNGIQNLSPLQEWWISLYANGWYLIPSLKFGTMAECALFIFVIYGVGIGILVLVNFTHFFKKVK</sequence>
<dbReference type="GO" id="GO:0005886">
    <property type="term" value="C:plasma membrane"/>
    <property type="evidence" value="ECO:0007669"/>
    <property type="project" value="UniProtKB-SubCell"/>
</dbReference>
<dbReference type="InterPro" id="IPR003752">
    <property type="entry name" value="DiS_bond_form_DsbB/BdbC"/>
</dbReference>
<name>A0A2N3PKL6_9HELI</name>
<dbReference type="PANTHER" id="PTHR36570">
    <property type="entry name" value="DISULFIDE BOND FORMATION PROTEIN B"/>
    <property type="match status" value="1"/>
</dbReference>
<evidence type="ECO:0000256" key="4">
    <source>
        <dbReference type="ARBA" id="ARBA00022519"/>
    </source>
</evidence>